<evidence type="ECO:0000313" key="1">
    <source>
        <dbReference type="EMBL" id="AZS40735.1"/>
    </source>
</evidence>
<sequence>MSSLAGRIAAGAVLAATVGVLAGCAPSIGTLMRDSLADSVEDAQDVLWEYRDQMVEDPEATVAGLDFIVDARGGADTGSHLYTLLAVEEAGDGVALTLAVEGGAETGGGLWYQQSTAVTCVDFVFPEAAAEIRTEGAACGDAVDVASYDEVVPFSDLQVRETVTAADHPPPICQCHSGGDCDCPGG</sequence>
<accession>A0A3Q9J3X8</accession>
<gene>
    <name evidence="1" type="ORF">CVS54_02076</name>
</gene>
<name>A0A3Q9J3X8_9MICO</name>
<proteinExistence type="predicted"/>
<dbReference type="PROSITE" id="PS51257">
    <property type="entry name" value="PROKAR_LIPOPROTEIN"/>
    <property type="match status" value="1"/>
</dbReference>
<organism evidence="1 2">
    <name type="scientific">Microbacterium oxydans</name>
    <dbReference type="NCBI Taxonomy" id="82380"/>
    <lineage>
        <taxon>Bacteria</taxon>
        <taxon>Bacillati</taxon>
        <taxon>Actinomycetota</taxon>
        <taxon>Actinomycetes</taxon>
        <taxon>Micrococcales</taxon>
        <taxon>Microbacteriaceae</taxon>
        <taxon>Microbacterium</taxon>
    </lineage>
</organism>
<reference evidence="1 2" key="1">
    <citation type="submission" date="2018-08" db="EMBL/GenBank/DDBJ databases">
        <title>Microbacterium oxydans strain HG3.</title>
        <authorList>
            <person name="ORTET P."/>
        </authorList>
    </citation>
    <scope>NUCLEOTIDE SEQUENCE [LARGE SCALE GENOMIC DNA]</scope>
    <source>
        <strain evidence="1 2">HG3</strain>
    </source>
</reference>
<evidence type="ECO:0008006" key="3">
    <source>
        <dbReference type="Google" id="ProtNLM"/>
    </source>
</evidence>
<dbReference type="AlphaFoldDB" id="A0A3Q9J3X8"/>
<evidence type="ECO:0000313" key="2">
    <source>
        <dbReference type="Proteomes" id="UP000274841"/>
    </source>
</evidence>
<dbReference type="EMBL" id="CP031422">
    <property type="protein sequence ID" value="AZS40735.1"/>
    <property type="molecule type" value="Genomic_DNA"/>
</dbReference>
<dbReference type="KEGG" id="moy:CVS54_02076"/>
<protein>
    <recommendedName>
        <fullName evidence="3">Lipoprotein</fullName>
    </recommendedName>
</protein>
<dbReference type="Proteomes" id="UP000274841">
    <property type="component" value="Chromosome"/>
</dbReference>
<dbReference type="RefSeq" id="WP_127012247.1">
    <property type="nucleotide sequence ID" value="NZ_CP031422.1"/>
</dbReference>